<feature type="active site" description="Nucleophile" evidence="11">
    <location>
        <position position="306"/>
    </location>
</feature>
<comment type="similarity">
    <text evidence="2">In the N-terminal section; belongs to the DHBP synthase family.</text>
</comment>
<evidence type="ECO:0000256" key="7">
    <source>
        <dbReference type="ARBA" id="ARBA00022801"/>
    </source>
</evidence>
<sequence length="372" mass="39630">MSGISHLSAAVTVDRAGHELRRGRPVLLTLGQGAEQQRALVLAAETLTEDALAALPAGGDAALALSASRAAVLHIGPTGHDTLLLPLADLPAPAAERATLIRDLADAGRDLAAPLRGPFTRIKAPPPETARLAVKLAKTAYLLPAAVHVALPADAAIDPAWLVVPGEAVADFDMAEAETLVQVSQARLPVADAEHARLYAFRPGDGRQEHFALVIGEPDPQQPVLVRLHSECFTGDLLGSLRCDCGEQLRGAVRTISAAGSGVLLYLAQEGRGIGLVNKLRAYQLQDQGFDTVEANQRLGFDADERWFLPAARMLQRLGFSRVRLLTNNPEKVKGLAACGIEVVERVPHKFPPNAHNEAYLAAKRKKSGHYL</sequence>
<feature type="binding site" evidence="11">
    <location>
        <begin position="227"/>
        <end position="231"/>
    </location>
    <ligand>
        <name>GTP</name>
        <dbReference type="ChEBI" id="CHEBI:37565"/>
    </ligand>
</feature>
<keyword evidence="6 11" id="KW-0547">Nucleotide-binding</keyword>
<evidence type="ECO:0000256" key="11">
    <source>
        <dbReference type="HAMAP-Rule" id="MF_00179"/>
    </source>
</evidence>
<comment type="caution">
    <text evidence="13">The sequence shown here is derived from an EMBL/GenBank/DDBJ whole genome shotgun (WGS) entry which is preliminary data.</text>
</comment>
<keyword evidence="9 11" id="KW-0342">GTP-binding</keyword>
<keyword evidence="4 11" id="KW-0686">Riboflavin biosynthesis</keyword>
<dbReference type="InterPro" id="IPR017945">
    <property type="entry name" value="DHBP_synth_RibB-like_a/b_dom"/>
</dbReference>
<dbReference type="InterPro" id="IPR036144">
    <property type="entry name" value="RibA-like_sf"/>
</dbReference>
<evidence type="ECO:0000256" key="10">
    <source>
        <dbReference type="ARBA" id="ARBA00049295"/>
    </source>
</evidence>
<comment type="similarity">
    <text evidence="11">Belongs to the GTP cyclohydrolase II family.</text>
</comment>
<dbReference type="PANTHER" id="PTHR21327">
    <property type="entry name" value="GTP CYCLOHYDROLASE II-RELATED"/>
    <property type="match status" value="1"/>
</dbReference>
<evidence type="ECO:0000313" key="14">
    <source>
        <dbReference type="Proteomes" id="UP001595711"/>
    </source>
</evidence>
<organism evidence="13 14">
    <name type="scientific">Ferrovibrio xuzhouensis</name>
    <dbReference type="NCBI Taxonomy" id="1576914"/>
    <lineage>
        <taxon>Bacteria</taxon>
        <taxon>Pseudomonadati</taxon>
        <taxon>Pseudomonadota</taxon>
        <taxon>Alphaproteobacteria</taxon>
        <taxon>Rhodospirillales</taxon>
        <taxon>Rhodospirillaceae</taxon>
        <taxon>Ferrovibrio</taxon>
    </lineage>
</organism>
<dbReference type="PANTHER" id="PTHR21327:SF18">
    <property type="entry name" value="3,4-DIHYDROXY-2-BUTANONE 4-PHOSPHATE SYNTHASE"/>
    <property type="match status" value="1"/>
</dbReference>
<dbReference type="SUPFAM" id="SSF142695">
    <property type="entry name" value="RibA-like"/>
    <property type="match status" value="1"/>
</dbReference>
<name>A0ABV7VB69_9PROT</name>
<evidence type="ECO:0000256" key="8">
    <source>
        <dbReference type="ARBA" id="ARBA00022833"/>
    </source>
</evidence>
<keyword evidence="7 11" id="KW-0378">Hydrolase</keyword>
<feature type="active site" description="Proton acceptor" evidence="11">
    <location>
        <position position="304"/>
    </location>
</feature>
<dbReference type="InterPro" id="IPR032677">
    <property type="entry name" value="GTP_cyclohydro_II"/>
</dbReference>
<feature type="binding site" evidence="11">
    <location>
        <position position="292"/>
    </location>
    <ligand>
        <name>GTP</name>
        <dbReference type="ChEBI" id="CHEBI:37565"/>
    </ligand>
</feature>
<dbReference type="HAMAP" id="MF_00179">
    <property type="entry name" value="RibA"/>
    <property type="match status" value="1"/>
</dbReference>
<dbReference type="SUPFAM" id="SSF55821">
    <property type="entry name" value="YrdC/RibB"/>
    <property type="match status" value="1"/>
</dbReference>
<dbReference type="InterPro" id="IPR000926">
    <property type="entry name" value="RibA"/>
</dbReference>
<dbReference type="Gene3D" id="3.40.50.10990">
    <property type="entry name" value="GTP cyclohydrolase II"/>
    <property type="match status" value="1"/>
</dbReference>
<feature type="binding site" evidence="11">
    <location>
        <position position="327"/>
    </location>
    <ligand>
        <name>GTP</name>
        <dbReference type="ChEBI" id="CHEBI:37565"/>
    </ligand>
</feature>
<evidence type="ECO:0000256" key="6">
    <source>
        <dbReference type="ARBA" id="ARBA00022741"/>
    </source>
</evidence>
<reference evidence="14" key="1">
    <citation type="journal article" date="2019" name="Int. J. Syst. Evol. Microbiol.">
        <title>The Global Catalogue of Microorganisms (GCM) 10K type strain sequencing project: providing services to taxonomists for standard genome sequencing and annotation.</title>
        <authorList>
            <consortium name="The Broad Institute Genomics Platform"/>
            <consortium name="The Broad Institute Genome Sequencing Center for Infectious Disease"/>
            <person name="Wu L."/>
            <person name="Ma J."/>
        </authorList>
    </citation>
    <scope>NUCLEOTIDE SEQUENCE [LARGE SCALE GENOMIC DNA]</scope>
    <source>
        <strain evidence="14">KCTC 42182</strain>
    </source>
</reference>
<comment type="cofactor">
    <cofactor evidence="11">
        <name>Zn(2+)</name>
        <dbReference type="ChEBI" id="CHEBI:29105"/>
    </cofactor>
    <text evidence="11">Binds 1 zinc ion per subunit.</text>
</comment>
<gene>
    <name evidence="11 13" type="primary">ribA</name>
    <name evidence="13" type="ORF">ACFOOQ_02655</name>
</gene>
<evidence type="ECO:0000256" key="3">
    <source>
        <dbReference type="ARBA" id="ARBA00008976"/>
    </source>
</evidence>
<dbReference type="Pfam" id="PF00925">
    <property type="entry name" value="GTP_cyclohydro2"/>
    <property type="match status" value="1"/>
</dbReference>
<feature type="binding site" evidence="11">
    <location>
        <begin position="270"/>
        <end position="272"/>
    </location>
    <ligand>
        <name>GTP</name>
        <dbReference type="ChEBI" id="CHEBI:37565"/>
    </ligand>
</feature>
<evidence type="ECO:0000259" key="12">
    <source>
        <dbReference type="Pfam" id="PF00925"/>
    </source>
</evidence>
<comment type="function">
    <text evidence="11">Catalyzes the conversion of GTP to 2,5-diamino-6-ribosylamino-4(3H)-pyrimidinone 5'-phosphate (DARP), formate and pyrophosphate.</text>
</comment>
<evidence type="ECO:0000256" key="9">
    <source>
        <dbReference type="ARBA" id="ARBA00023134"/>
    </source>
</evidence>
<keyword evidence="5 11" id="KW-0479">Metal-binding</keyword>
<dbReference type="EMBL" id="JBHRYJ010000001">
    <property type="protein sequence ID" value="MFC3674425.1"/>
    <property type="molecule type" value="Genomic_DNA"/>
</dbReference>
<dbReference type="Proteomes" id="UP001595711">
    <property type="component" value="Unassembled WGS sequence"/>
</dbReference>
<proteinExistence type="inferred from homology"/>
<comment type="pathway">
    <text evidence="1 11">Cofactor biosynthesis; riboflavin biosynthesis; 5-amino-6-(D-ribitylamino)uracil from GTP: step 1/4.</text>
</comment>
<dbReference type="NCBIfam" id="NF001591">
    <property type="entry name" value="PRK00393.1"/>
    <property type="match status" value="1"/>
</dbReference>
<evidence type="ECO:0000256" key="2">
    <source>
        <dbReference type="ARBA" id="ARBA00005520"/>
    </source>
</evidence>
<accession>A0ABV7VB69</accession>
<feature type="binding site" evidence="11">
    <location>
        <position position="232"/>
    </location>
    <ligand>
        <name>Zn(2+)</name>
        <dbReference type="ChEBI" id="CHEBI:29105"/>
        <note>catalytic</note>
    </ligand>
</feature>
<protein>
    <recommendedName>
        <fullName evidence="11">GTP cyclohydrolase-2</fullName>
        <ecNumber evidence="11">3.5.4.25</ecNumber>
    </recommendedName>
    <alternativeName>
        <fullName evidence="11">GTP cyclohydrolase II</fullName>
    </alternativeName>
</protein>
<dbReference type="GO" id="GO:0003935">
    <property type="term" value="F:GTP cyclohydrolase II activity"/>
    <property type="evidence" value="ECO:0007669"/>
    <property type="project" value="UniProtKB-EC"/>
</dbReference>
<dbReference type="RefSeq" id="WP_379721371.1">
    <property type="nucleotide sequence ID" value="NZ_JBHRYJ010000001.1"/>
</dbReference>
<feature type="binding site" evidence="11">
    <location>
        <position position="332"/>
    </location>
    <ligand>
        <name>GTP</name>
        <dbReference type="ChEBI" id="CHEBI:37565"/>
    </ligand>
</feature>
<dbReference type="PIRSF" id="PIRSF001259">
    <property type="entry name" value="RibA"/>
    <property type="match status" value="1"/>
</dbReference>
<evidence type="ECO:0000256" key="5">
    <source>
        <dbReference type="ARBA" id="ARBA00022723"/>
    </source>
</evidence>
<feature type="binding site" evidence="11">
    <location>
        <position position="243"/>
    </location>
    <ligand>
        <name>Zn(2+)</name>
        <dbReference type="ChEBI" id="CHEBI:29105"/>
        <note>catalytic</note>
    </ligand>
</feature>
<keyword evidence="14" id="KW-1185">Reference proteome</keyword>
<evidence type="ECO:0000313" key="13">
    <source>
        <dbReference type="EMBL" id="MFC3674425.1"/>
    </source>
</evidence>
<evidence type="ECO:0000256" key="4">
    <source>
        <dbReference type="ARBA" id="ARBA00022619"/>
    </source>
</evidence>
<comment type="similarity">
    <text evidence="3">In the C-terminal section; belongs to the GTP cyclohydrolase II family.</text>
</comment>
<evidence type="ECO:0000256" key="1">
    <source>
        <dbReference type="ARBA" id="ARBA00004853"/>
    </source>
</evidence>
<dbReference type="CDD" id="cd00641">
    <property type="entry name" value="GTP_cyclohydro2"/>
    <property type="match status" value="1"/>
</dbReference>
<dbReference type="EC" id="3.5.4.25" evidence="11"/>
<keyword evidence="8 11" id="KW-0862">Zinc</keyword>
<dbReference type="NCBIfam" id="TIGR00505">
    <property type="entry name" value="ribA"/>
    <property type="match status" value="1"/>
</dbReference>
<feature type="binding site" evidence="11">
    <location>
        <position position="248"/>
    </location>
    <ligand>
        <name>GTP</name>
        <dbReference type="ChEBI" id="CHEBI:37565"/>
    </ligand>
</feature>
<feature type="domain" description="GTP cyclohydrolase II" evidence="12">
    <location>
        <begin position="184"/>
        <end position="348"/>
    </location>
</feature>
<feature type="binding site" evidence="11">
    <location>
        <position position="245"/>
    </location>
    <ligand>
        <name>Zn(2+)</name>
        <dbReference type="ChEBI" id="CHEBI:29105"/>
        <note>catalytic</note>
    </ligand>
</feature>
<comment type="catalytic activity">
    <reaction evidence="10 11">
        <text>GTP + 4 H2O = 2,5-diamino-6-hydroxy-4-(5-phosphoribosylamino)-pyrimidine + formate + 2 phosphate + 3 H(+)</text>
        <dbReference type="Rhea" id="RHEA:23704"/>
        <dbReference type="ChEBI" id="CHEBI:15377"/>
        <dbReference type="ChEBI" id="CHEBI:15378"/>
        <dbReference type="ChEBI" id="CHEBI:15740"/>
        <dbReference type="ChEBI" id="CHEBI:37565"/>
        <dbReference type="ChEBI" id="CHEBI:43474"/>
        <dbReference type="ChEBI" id="CHEBI:58614"/>
        <dbReference type="EC" id="3.5.4.25"/>
    </reaction>
</comment>